<dbReference type="PANTHER" id="PTHR23155">
    <property type="entry name" value="DISEASE RESISTANCE PROTEIN RP"/>
    <property type="match status" value="1"/>
</dbReference>
<dbReference type="InterPro" id="IPR058922">
    <property type="entry name" value="WHD_DRP"/>
</dbReference>
<dbReference type="InterPro" id="IPR055414">
    <property type="entry name" value="LRR_R13L4/SHOC2-like"/>
</dbReference>
<dbReference type="PANTHER" id="PTHR23155:SF1152">
    <property type="entry name" value="AAA+ ATPASE DOMAIN-CONTAINING PROTEIN"/>
    <property type="match status" value="1"/>
</dbReference>
<keyword evidence="5" id="KW-0433">Leucine-rich repeat</keyword>
<name>A0AAW2WH01_SESRA</name>
<dbReference type="InterPro" id="IPR044974">
    <property type="entry name" value="Disease_R_plants"/>
</dbReference>
<evidence type="ECO:0000256" key="2">
    <source>
        <dbReference type="ARBA" id="ARBA00004496"/>
    </source>
</evidence>
<evidence type="ECO:0000256" key="9">
    <source>
        <dbReference type="ARBA" id="ARBA00022821"/>
    </source>
</evidence>
<dbReference type="GO" id="GO:0005737">
    <property type="term" value="C:cytoplasm"/>
    <property type="evidence" value="ECO:0007669"/>
    <property type="project" value="UniProtKB-SubCell"/>
</dbReference>
<dbReference type="Gene3D" id="1.10.8.430">
    <property type="entry name" value="Helical domain of apoptotic protease-activating factors"/>
    <property type="match status" value="1"/>
</dbReference>
<dbReference type="Pfam" id="PF23559">
    <property type="entry name" value="WHD_DRP"/>
    <property type="match status" value="1"/>
</dbReference>
<evidence type="ECO:0000256" key="4">
    <source>
        <dbReference type="ARBA" id="ARBA00022490"/>
    </source>
</evidence>
<gene>
    <name evidence="14" type="ORF">Sradi_0051900</name>
</gene>
<dbReference type="EMBL" id="JACGWJ010000001">
    <property type="protein sequence ID" value="KAL0441130.1"/>
    <property type="molecule type" value="Genomic_DNA"/>
</dbReference>
<comment type="function">
    <text evidence="1">Confers resistance to late blight (Phytophthora infestans) races carrying the avirulence gene Avr1. Resistance proteins guard the plant against pathogens that contain an appropriate avirulence protein via an indirect interaction with this avirulence protein. That triggers a defense system including the hypersensitive response, which restricts the pathogen growth.</text>
</comment>
<evidence type="ECO:0000256" key="3">
    <source>
        <dbReference type="ARBA" id="ARBA00008894"/>
    </source>
</evidence>
<feature type="domain" description="Disease resistance R13L4/SHOC-2-like LRR" evidence="13">
    <location>
        <begin position="539"/>
        <end position="754"/>
    </location>
</feature>
<evidence type="ECO:0000256" key="10">
    <source>
        <dbReference type="ARBA" id="ARBA00022840"/>
    </source>
</evidence>
<comment type="subcellular location">
    <subcellularLocation>
        <location evidence="2">Cytoplasm</location>
    </subcellularLocation>
</comment>
<comment type="similarity">
    <text evidence="3">Belongs to the disease resistance NB-LRR family.</text>
</comment>
<dbReference type="Pfam" id="PF00931">
    <property type="entry name" value="NB-ARC"/>
    <property type="match status" value="1"/>
</dbReference>
<dbReference type="InterPro" id="IPR042197">
    <property type="entry name" value="Apaf_helical"/>
</dbReference>
<dbReference type="InterPro" id="IPR032675">
    <property type="entry name" value="LRR_dom_sf"/>
</dbReference>
<dbReference type="AlphaFoldDB" id="A0AAW2WH01"/>
<dbReference type="GO" id="GO:0005524">
    <property type="term" value="F:ATP binding"/>
    <property type="evidence" value="ECO:0007669"/>
    <property type="project" value="UniProtKB-KW"/>
</dbReference>
<feature type="domain" description="NB-ARC" evidence="11">
    <location>
        <begin position="160"/>
        <end position="328"/>
    </location>
</feature>
<evidence type="ECO:0000259" key="12">
    <source>
        <dbReference type="Pfam" id="PF23559"/>
    </source>
</evidence>
<dbReference type="Gene3D" id="1.10.10.10">
    <property type="entry name" value="Winged helix-like DNA-binding domain superfamily/Winged helix DNA-binding domain"/>
    <property type="match status" value="1"/>
</dbReference>
<keyword evidence="7" id="KW-0677">Repeat</keyword>
<dbReference type="GO" id="GO:0043531">
    <property type="term" value="F:ADP binding"/>
    <property type="evidence" value="ECO:0007669"/>
    <property type="project" value="InterPro"/>
</dbReference>
<dbReference type="SUPFAM" id="SSF52058">
    <property type="entry name" value="L domain-like"/>
    <property type="match status" value="1"/>
</dbReference>
<dbReference type="InterPro" id="IPR002182">
    <property type="entry name" value="NB-ARC"/>
</dbReference>
<organism evidence="14">
    <name type="scientific">Sesamum radiatum</name>
    <name type="common">Black benniseed</name>
    <dbReference type="NCBI Taxonomy" id="300843"/>
    <lineage>
        <taxon>Eukaryota</taxon>
        <taxon>Viridiplantae</taxon>
        <taxon>Streptophyta</taxon>
        <taxon>Embryophyta</taxon>
        <taxon>Tracheophyta</taxon>
        <taxon>Spermatophyta</taxon>
        <taxon>Magnoliopsida</taxon>
        <taxon>eudicotyledons</taxon>
        <taxon>Gunneridae</taxon>
        <taxon>Pentapetalae</taxon>
        <taxon>asterids</taxon>
        <taxon>lamiids</taxon>
        <taxon>Lamiales</taxon>
        <taxon>Pedaliaceae</taxon>
        <taxon>Sesamum</taxon>
    </lineage>
</organism>
<evidence type="ECO:0000256" key="5">
    <source>
        <dbReference type="ARBA" id="ARBA00022614"/>
    </source>
</evidence>
<reference evidence="14" key="1">
    <citation type="submission" date="2020-06" db="EMBL/GenBank/DDBJ databases">
        <authorList>
            <person name="Li T."/>
            <person name="Hu X."/>
            <person name="Zhang T."/>
            <person name="Song X."/>
            <person name="Zhang H."/>
            <person name="Dai N."/>
            <person name="Sheng W."/>
            <person name="Hou X."/>
            <person name="Wei L."/>
        </authorList>
    </citation>
    <scope>NUCLEOTIDE SEQUENCE</scope>
    <source>
        <strain evidence="14">G02</strain>
        <tissue evidence="14">Leaf</tissue>
    </source>
</reference>
<keyword evidence="6" id="KW-0381">Hypersensitive response</keyword>
<evidence type="ECO:0000256" key="8">
    <source>
        <dbReference type="ARBA" id="ARBA00022741"/>
    </source>
</evidence>
<dbReference type="Gene3D" id="3.40.50.300">
    <property type="entry name" value="P-loop containing nucleotide triphosphate hydrolases"/>
    <property type="match status" value="1"/>
</dbReference>
<evidence type="ECO:0000256" key="7">
    <source>
        <dbReference type="ARBA" id="ARBA00022737"/>
    </source>
</evidence>
<dbReference type="Pfam" id="PF23598">
    <property type="entry name" value="LRR_14"/>
    <property type="match status" value="1"/>
</dbReference>
<evidence type="ECO:0000259" key="13">
    <source>
        <dbReference type="Pfam" id="PF23598"/>
    </source>
</evidence>
<feature type="domain" description="Disease resistance protein winged helix" evidence="12">
    <location>
        <begin position="416"/>
        <end position="486"/>
    </location>
</feature>
<dbReference type="InterPro" id="IPR027417">
    <property type="entry name" value="P-loop_NTPase"/>
</dbReference>
<dbReference type="Gene3D" id="3.80.10.10">
    <property type="entry name" value="Ribonuclease Inhibitor"/>
    <property type="match status" value="1"/>
</dbReference>
<dbReference type="FunFam" id="1.10.10.10:FF:000322">
    <property type="entry name" value="Probable disease resistance protein At1g63360"/>
    <property type="match status" value="1"/>
</dbReference>
<proteinExistence type="inferred from homology"/>
<evidence type="ECO:0000313" key="14">
    <source>
        <dbReference type="EMBL" id="KAL0441130.1"/>
    </source>
</evidence>
<dbReference type="SUPFAM" id="SSF52540">
    <property type="entry name" value="P-loop containing nucleoside triphosphate hydrolases"/>
    <property type="match status" value="1"/>
</dbReference>
<evidence type="ECO:0000256" key="6">
    <source>
        <dbReference type="ARBA" id="ARBA00022667"/>
    </source>
</evidence>
<dbReference type="GO" id="GO:0009626">
    <property type="term" value="P:plant-type hypersensitive response"/>
    <property type="evidence" value="ECO:0007669"/>
    <property type="project" value="UniProtKB-KW"/>
</dbReference>
<reference evidence="14" key="2">
    <citation type="journal article" date="2024" name="Plant">
        <title>Genomic evolution and insights into agronomic trait innovations of Sesamum species.</title>
        <authorList>
            <person name="Miao H."/>
            <person name="Wang L."/>
            <person name="Qu L."/>
            <person name="Liu H."/>
            <person name="Sun Y."/>
            <person name="Le M."/>
            <person name="Wang Q."/>
            <person name="Wei S."/>
            <person name="Zheng Y."/>
            <person name="Lin W."/>
            <person name="Duan Y."/>
            <person name="Cao H."/>
            <person name="Xiong S."/>
            <person name="Wang X."/>
            <person name="Wei L."/>
            <person name="Li C."/>
            <person name="Ma Q."/>
            <person name="Ju M."/>
            <person name="Zhao R."/>
            <person name="Li G."/>
            <person name="Mu C."/>
            <person name="Tian Q."/>
            <person name="Mei H."/>
            <person name="Zhang T."/>
            <person name="Gao T."/>
            <person name="Zhang H."/>
        </authorList>
    </citation>
    <scope>NUCLEOTIDE SEQUENCE</scope>
    <source>
        <strain evidence="14">G02</strain>
    </source>
</reference>
<comment type="caution">
    <text evidence="14">The sequence shown here is derived from an EMBL/GenBank/DDBJ whole genome shotgun (WGS) entry which is preliminary data.</text>
</comment>
<dbReference type="Gene3D" id="1.20.5.4130">
    <property type="match status" value="1"/>
</dbReference>
<accession>A0AAW2WH01</accession>
<dbReference type="FunFam" id="3.40.50.300:FF:001091">
    <property type="entry name" value="Probable disease resistance protein At1g61300"/>
    <property type="match status" value="1"/>
</dbReference>
<dbReference type="InterPro" id="IPR036388">
    <property type="entry name" value="WH-like_DNA-bd_sf"/>
</dbReference>
<keyword evidence="8" id="KW-0547">Nucleotide-binding</keyword>
<keyword evidence="9" id="KW-0611">Plant defense</keyword>
<evidence type="ECO:0000256" key="1">
    <source>
        <dbReference type="ARBA" id="ARBA00002074"/>
    </source>
</evidence>
<evidence type="ECO:0000259" key="11">
    <source>
        <dbReference type="Pfam" id="PF00931"/>
    </source>
</evidence>
<protein>
    <submittedName>
        <fullName evidence="14">Late blight resistance proteinR1B-12</fullName>
    </submittedName>
</protein>
<sequence length="884" mass="101911">MAHSALVSVMNTLELNLHSNRFHFFHAKYHIISLYRKVRFLKTLFQDSRQKSSPEEMNSLEIRIRDSASLIEDAVEFNVSQQVYKDRDRFNAQWDSSTDQENLEYHRELDEIMVEIDSIVEELLNDRCGLKDLLPRQHLPVLGSSRHTRVAKNVMVGFDEDVMELKHRLTGWESKLQVIPITGMGGAGKTTLARNLYDDSLVKDHFDVRAWVTISQAYLVEDVIRGLLADFGIVKITENSVQVLMQILWKNLKGRRYIIVLDDMWSTEVWDDMKRIFPDDGNGSRIMLTTRLQGVAVYATDSFSPPHRIRLLDEDKSWYLLCQEVFGQEGCPPEFQELEDIGKMIARNCNGLPLATSVVGGLLANSAMTREFWGYVADNVNSIAIEHDENCSEILSLSYNHLPHHLKPCFLYFGAFPEDYKIPVTKLIRLWIAEGFLRPSKSESLEVAAERYLNDLINRNLVIVCRRGSNGKTRTCTMHDLLRDLCIKEAQNENFFHVINRSAQFSPQDMNNIPRRLIMHLDIHEGSDITECMESVTLARSLLCTGPGLPTLPFYQNFRFLRVLDFLKAEFSKFPVEFRFLVNLRYIALTFRRFRVLPSQISLLSKLQILIIEDPGNWLSMMCRPHLQPYCEVDTPSEVFQMTQLRHIQMTEIFLPNPIDKKHPIVLKDLETLSTVANFRCTEEVLRKFRNLKKLGVYYYAAGIKCWSAYNLKNLVRLSKLENLKCIFNRTPNETLLPNLSFPESLKKLTLSGSILSWKDMSIIGSLPHLEVLKLKEYAFTGSVWEPVEGEFSRLKFLVIERIDLVRWIAENTHFPCLEHLIISDCMDLEAIPSGFGDIATLKVIDIDDCSPSAVASVEQILEEQRDMENNVLQVVVRPNPFCL</sequence>
<dbReference type="GO" id="GO:0051607">
    <property type="term" value="P:defense response to virus"/>
    <property type="evidence" value="ECO:0007669"/>
    <property type="project" value="UniProtKB-ARBA"/>
</dbReference>
<keyword evidence="10" id="KW-0067">ATP-binding</keyword>
<keyword evidence="4" id="KW-0963">Cytoplasm</keyword>
<dbReference type="PRINTS" id="PR00364">
    <property type="entry name" value="DISEASERSIST"/>
</dbReference>